<gene>
    <name evidence="1" type="ORF">G3W53_31755</name>
</gene>
<comment type="caution">
    <text evidence="1">The sequence shown here is derived from an EMBL/GenBank/DDBJ whole genome shotgun (WGS) entry which is preliminary data.</text>
</comment>
<dbReference type="Proteomes" id="UP000471360">
    <property type="component" value="Unassembled WGS sequence"/>
</dbReference>
<evidence type="ECO:0000313" key="2">
    <source>
        <dbReference type="Proteomes" id="UP000471360"/>
    </source>
</evidence>
<dbReference type="EMBL" id="JAAGYP010000853">
    <property type="protein sequence ID" value="NEN74486.1"/>
    <property type="molecule type" value="Genomic_DNA"/>
</dbReference>
<feature type="non-terminal residue" evidence="1">
    <location>
        <position position="1"/>
    </location>
</feature>
<accession>A0A8T6QHP3</accession>
<dbReference type="AlphaFoldDB" id="A0A8T6QHP3"/>
<reference evidence="1 2" key="1">
    <citation type="submission" date="2020-02" db="EMBL/GenBank/DDBJ databases">
        <authorList>
            <person name="Subbiah M."/>
            <person name="Call D."/>
        </authorList>
    </citation>
    <scope>NUCLEOTIDE SEQUENCE [LARGE SCALE GENOMIC DNA]</scope>
    <source>
        <strain evidence="1 2">8375wB1</strain>
    </source>
</reference>
<sequence length="151" mass="17739">RAGASEEPHRFVIKKLVQRFLVWRGNGFEVKREQLESWLMLCSVFDPAWIIAAGYAELYHSSVLSERDVTVLLTGNQCPFAFPVENNDVHYADNHVHFNGHGYTSLSMLSFIERSHVVHDGFKWPYRQEYTYFESQRLQKENLPHWLCAYT</sequence>
<feature type="non-terminal residue" evidence="1">
    <location>
        <position position="151"/>
    </location>
</feature>
<organism evidence="1 2">
    <name type="scientific">Escherichia coli</name>
    <dbReference type="NCBI Taxonomy" id="562"/>
    <lineage>
        <taxon>Bacteria</taxon>
        <taxon>Pseudomonadati</taxon>
        <taxon>Pseudomonadota</taxon>
        <taxon>Gammaproteobacteria</taxon>
        <taxon>Enterobacterales</taxon>
        <taxon>Enterobacteriaceae</taxon>
        <taxon>Escherichia</taxon>
    </lineage>
</organism>
<protein>
    <submittedName>
        <fullName evidence="1">Uncharacterized protein</fullName>
    </submittedName>
</protein>
<name>A0A8T6QHP3_ECOLX</name>
<evidence type="ECO:0000313" key="1">
    <source>
        <dbReference type="EMBL" id="NEN74486.1"/>
    </source>
</evidence>
<proteinExistence type="predicted"/>